<keyword evidence="3" id="KW-1185">Reference proteome</keyword>
<dbReference type="EMBL" id="DF830076">
    <property type="protein sequence ID" value="GAK65491.1"/>
    <property type="molecule type" value="Genomic_DNA"/>
</dbReference>
<protein>
    <submittedName>
        <fullName evidence="2">Uncharacterized protein</fullName>
    </submittedName>
</protein>
<dbReference type="RefSeq" id="XP_014656154.1">
    <property type="nucleotide sequence ID" value="XM_014800668.1"/>
</dbReference>
<name>A0A081CFP5_PSEA2</name>
<sequence length="380" mass="39933">MRAVAKKEESGERSRSARRGLLDGAGLGRADLSDLSRDAKAERPTEQREATRSQAQATAQLPCLISAGPWTWPHTSANCVTLIFFAEHAHGSTESHTRNSPFLLAGGRAGRGQAARCSSSGGNAPVFVGTAKSVPLGVSLLRYGSMDLGVECSPANSIGRTSDGANQSSLSASLRGADGCHRCAVGQKVASVLTASPPRCARVRLPSVRFLAELFVHEADRTTERLTIVDHVWDHAVSVGVSTSQFRLSPAVGFCDRGSAEHLPIVSGAVSVPCRARALSPAWHCISPTISTLGTVHAGSAGLREAAGGSAFFRRGAALGRRSDPGISPAPRAGPKRRRSSQLQQLHVRRHLAVANCQARVGSTSAHPVHCRQTALLGYL</sequence>
<dbReference type="GeneID" id="26304643"/>
<evidence type="ECO:0000313" key="2">
    <source>
        <dbReference type="EMBL" id="GAK65491.1"/>
    </source>
</evidence>
<feature type="region of interest" description="Disordered" evidence="1">
    <location>
        <begin position="320"/>
        <end position="344"/>
    </location>
</feature>
<accession>A0A081CFP5</accession>
<feature type="region of interest" description="Disordered" evidence="1">
    <location>
        <begin position="1"/>
        <end position="56"/>
    </location>
</feature>
<feature type="compositionally biased region" description="Basic and acidic residues" evidence="1">
    <location>
        <begin position="31"/>
        <end position="51"/>
    </location>
</feature>
<dbReference type="HOGENOM" id="CLU_727615_0_0_1"/>
<feature type="compositionally biased region" description="Basic and acidic residues" evidence="1">
    <location>
        <begin position="1"/>
        <end position="15"/>
    </location>
</feature>
<organism evidence="2 3">
    <name type="scientific">Pseudozyma antarctica</name>
    <name type="common">Yeast</name>
    <name type="synonym">Candida antarctica</name>
    <dbReference type="NCBI Taxonomy" id="84753"/>
    <lineage>
        <taxon>Eukaryota</taxon>
        <taxon>Fungi</taxon>
        <taxon>Dikarya</taxon>
        <taxon>Basidiomycota</taxon>
        <taxon>Ustilaginomycotina</taxon>
        <taxon>Ustilaginomycetes</taxon>
        <taxon>Ustilaginales</taxon>
        <taxon>Ustilaginaceae</taxon>
        <taxon>Moesziomyces</taxon>
    </lineage>
</organism>
<reference evidence="3" key="1">
    <citation type="journal article" date="2014" name="Genome Announc.">
        <title>Draft Genome Sequence of the Yeast Pseudozyma antarctica Type Strain JCM10317, a Producer of the Glycolipid Biosurfactants, Mannosylerythritol Lipids.</title>
        <authorList>
            <person name="Saika A."/>
            <person name="Koike H."/>
            <person name="Hori T."/>
            <person name="Fukuoka T."/>
            <person name="Sato S."/>
            <person name="Habe H."/>
            <person name="Kitamoto D."/>
            <person name="Morita T."/>
        </authorList>
    </citation>
    <scope>NUCLEOTIDE SEQUENCE [LARGE SCALE GENOMIC DNA]</scope>
    <source>
        <strain evidence="3">JCM 10317</strain>
    </source>
</reference>
<proteinExistence type="predicted"/>
<dbReference type="AlphaFoldDB" id="A0A081CFP5"/>
<evidence type="ECO:0000256" key="1">
    <source>
        <dbReference type="SAM" id="MobiDB-lite"/>
    </source>
</evidence>
<gene>
    <name evidence="2" type="ORF">PAN0_009d3708</name>
</gene>
<evidence type="ECO:0000313" key="3">
    <source>
        <dbReference type="Proteomes" id="UP000053758"/>
    </source>
</evidence>
<dbReference type="Proteomes" id="UP000053758">
    <property type="component" value="Unassembled WGS sequence"/>
</dbReference>